<accession>A0A848BUA4</accession>
<keyword evidence="8 9" id="KW-0482">Metalloprotease</keyword>
<dbReference type="Proteomes" id="UP000591071">
    <property type="component" value="Unassembled WGS sequence"/>
</dbReference>
<keyword evidence="6 9" id="KW-0378">Hydrolase</keyword>
<proteinExistence type="inferred from homology"/>
<evidence type="ECO:0000256" key="10">
    <source>
        <dbReference type="RuleBase" id="RU004387"/>
    </source>
</evidence>
<dbReference type="SUPFAM" id="SSF101821">
    <property type="entry name" value="Aminopeptidase/glucanase lid domain"/>
    <property type="match status" value="1"/>
</dbReference>
<evidence type="ECO:0000256" key="3">
    <source>
        <dbReference type="ARBA" id="ARBA00022438"/>
    </source>
</evidence>
<evidence type="ECO:0000256" key="8">
    <source>
        <dbReference type="ARBA" id="ARBA00023049"/>
    </source>
</evidence>
<comment type="caution">
    <text evidence="11">The sequence shown here is derived from an EMBL/GenBank/DDBJ whole genome shotgun (WGS) entry which is preliminary data.</text>
</comment>
<comment type="similarity">
    <text evidence="2 9">Belongs to the peptidase M18 family.</text>
</comment>
<reference evidence="11 12" key="1">
    <citation type="submission" date="2020-04" db="EMBL/GenBank/DDBJ databases">
        <authorList>
            <person name="Hitch T.C.A."/>
            <person name="Wylensek D."/>
            <person name="Clavel T."/>
        </authorList>
    </citation>
    <scope>NUCLEOTIDE SEQUENCE [LARGE SCALE GENOMIC DNA]</scope>
    <source>
        <strain evidence="11 12">Oil-RF-744-FAT-WT-6-1</strain>
    </source>
</reference>
<dbReference type="AlphaFoldDB" id="A0A848BUA4"/>
<dbReference type="GO" id="GO:0006508">
    <property type="term" value="P:proteolysis"/>
    <property type="evidence" value="ECO:0007669"/>
    <property type="project" value="UniProtKB-KW"/>
</dbReference>
<dbReference type="GO" id="GO:0008270">
    <property type="term" value="F:zinc ion binding"/>
    <property type="evidence" value="ECO:0007669"/>
    <property type="project" value="InterPro"/>
</dbReference>
<dbReference type="GO" id="GO:0005737">
    <property type="term" value="C:cytoplasm"/>
    <property type="evidence" value="ECO:0007669"/>
    <property type="project" value="UniProtKB-ARBA"/>
</dbReference>
<dbReference type="GO" id="GO:0008237">
    <property type="term" value="F:metallopeptidase activity"/>
    <property type="evidence" value="ECO:0007669"/>
    <property type="project" value="UniProtKB-KW"/>
</dbReference>
<evidence type="ECO:0000256" key="4">
    <source>
        <dbReference type="ARBA" id="ARBA00022670"/>
    </source>
</evidence>
<dbReference type="InterPro" id="IPR001948">
    <property type="entry name" value="Peptidase_M18"/>
</dbReference>
<keyword evidence="4 9" id="KW-0645">Protease</keyword>
<dbReference type="PRINTS" id="PR00932">
    <property type="entry name" value="AMINO1PTASE"/>
</dbReference>
<dbReference type="Gene3D" id="3.40.630.10">
    <property type="entry name" value="Zn peptidases"/>
    <property type="match status" value="1"/>
</dbReference>
<dbReference type="GO" id="GO:0004177">
    <property type="term" value="F:aminopeptidase activity"/>
    <property type="evidence" value="ECO:0007669"/>
    <property type="project" value="UniProtKB-KW"/>
</dbReference>
<dbReference type="CDD" id="cd05658">
    <property type="entry name" value="M18_DAP"/>
    <property type="match status" value="1"/>
</dbReference>
<dbReference type="PANTHER" id="PTHR28570:SF3">
    <property type="entry name" value="ASPARTYL AMINOPEPTIDASE"/>
    <property type="match status" value="1"/>
</dbReference>
<dbReference type="EMBL" id="JABAFG010000014">
    <property type="protein sequence ID" value="NME28790.1"/>
    <property type="molecule type" value="Genomic_DNA"/>
</dbReference>
<evidence type="ECO:0000256" key="9">
    <source>
        <dbReference type="RuleBase" id="RU004386"/>
    </source>
</evidence>
<dbReference type="PANTHER" id="PTHR28570">
    <property type="entry name" value="ASPARTYL AMINOPEPTIDASE"/>
    <property type="match status" value="1"/>
</dbReference>
<dbReference type="SUPFAM" id="SSF53187">
    <property type="entry name" value="Zn-dependent exopeptidases"/>
    <property type="match status" value="1"/>
</dbReference>
<keyword evidence="5 9" id="KW-0479">Metal-binding</keyword>
<evidence type="ECO:0000313" key="11">
    <source>
        <dbReference type="EMBL" id="NME28790.1"/>
    </source>
</evidence>
<dbReference type="NCBIfam" id="NF002759">
    <property type="entry name" value="PRK02813.1"/>
    <property type="match status" value="1"/>
</dbReference>
<keyword evidence="7 9" id="KW-0862">Zinc</keyword>
<dbReference type="RefSeq" id="WP_170087778.1">
    <property type="nucleotide sequence ID" value="NZ_JABAFG010000014.1"/>
</dbReference>
<sequence>MNRVQAGLFDFLEKAVSPFHSVKAGISLLEEKGFTPLSLSHTWSLTPGKAYYTRVFGSTLLAFRIGRKPRSHLHIATAHTDFPCLRIKPHAAIQTQQYGKLNVEVYGGMIRNTWLDRPLSLAGKIVLRSDDAYHPDVRYVDARRPLLTIPHLAIHMNPTVNEGEKLNPQKDMLPLFTLTDRDSSGDDRSVFLQFLADEFSLQAADILSYELTVYPTEPPCLLGRNNEFISASRLDNQTSVYACLMGLIQGTSTDGINLIALFDNEEVGSRSKQGAASLVCPQILQRIYTGLGYTESELWADMSGGYVFSLDAAHAYHPNYPDKTDPTNLPVLNGGPVLKIACSQTYAGDAEAIAIARSLCESQDIPCQFFLNRSDMRGGSTLGSLLSANMPMRTMDVGLPLLAMHSARETMGAADQEALQKLMTLFFSR</sequence>
<evidence type="ECO:0000313" key="12">
    <source>
        <dbReference type="Proteomes" id="UP000591071"/>
    </source>
</evidence>
<dbReference type="InterPro" id="IPR023358">
    <property type="entry name" value="Peptidase_M18_dom2"/>
</dbReference>
<evidence type="ECO:0000256" key="5">
    <source>
        <dbReference type="ARBA" id="ARBA00022723"/>
    </source>
</evidence>
<dbReference type="Pfam" id="PF02127">
    <property type="entry name" value="Peptidase_M18"/>
    <property type="match status" value="1"/>
</dbReference>
<comment type="cofactor">
    <cofactor evidence="1 10">
        <name>Zn(2+)</name>
        <dbReference type="ChEBI" id="CHEBI:29105"/>
    </cofactor>
</comment>
<protein>
    <recommendedName>
        <fullName evidence="10">M18 family aminopeptidase</fullName>
        <ecNumber evidence="10">3.4.11.-</ecNumber>
    </recommendedName>
</protein>
<organism evidence="11 12">
    <name type="scientific">Megasphaera hexanoica</name>
    <dbReference type="NCBI Taxonomy" id="1675036"/>
    <lineage>
        <taxon>Bacteria</taxon>
        <taxon>Bacillati</taxon>
        <taxon>Bacillota</taxon>
        <taxon>Negativicutes</taxon>
        <taxon>Veillonellales</taxon>
        <taxon>Veillonellaceae</taxon>
        <taxon>Megasphaera</taxon>
    </lineage>
</organism>
<keyword evidence="3 9" id="KW-0031">Aminopeptidase</keyword>
<evidence type="ECO:0000256" key="2">
    <source>
        <dbReference type="ARBA" id="ARBA00008290"/>
    </source>
</evidence>
<dbReference type="EC" id="3.4.11.-" evidence="10"/>
<evidence type="ECO:0000256" key="6">
    <source>
        <dbReference type="ARBA" id="ARBA00022801"/>
    </source>
</evidence>
<name>A0A848BUA4_9FIRM</name>
<gene>
    <name evidence="11" type="ORF">HF872_09195</name>
</gene>
<evidence type="ECO:0000256" key="1">
    <source>
        <dbReference type="ARBA" id="ARBA00001947"/>
    </source>
</evidence>
<dbReference type="Gene3D" id="2.30.250.10">
    <property type="entry name" value="Aminopeptidase i, Domain 2"/>
    <property type="match status" value="1"/>
</dbReference>
<evidence type="ECO:0000256" key="7">
    <source>
        <dbReference type="ARBA" id="ARBA00022833"/>
    </source>
</evidence>